<proteinExistence type="predicted"/>
<dbReference type="EMBL" id="BNCO01000008">
    <property type="protein sequence ID" value="GIL49976.1"/>
    <property type="molecule type" value="Genomic_DNA"/>
</dbReference>
<name>A0A8J4EVR4_9CHLO</name>
<organism evidence="2 3">
    <name type="scientific">Volvox africanus</name>
    <dbReference type="NCBI Taxonomy" id="51714"/>
    <lineage>
        <taxon>Eukaryota</taxon>
        <taxon>Viridiplantae</taxon>
        <taxon>Chlorophyta</taxon>
        <taxon>core chlorophytes</taxon>
        <taxon>Chlorophyceae</taxon>
        <taxon>CS clade</taxon>
        <taxon>Chlamydomonadales</taxon>
        <taxon>Volvocaceae</taxon>
        <taxon>Volvox</taxon>
    </lineage>
</organism>
<dbReference type="Proteomes" id="UP000747399">
    <property type="component" value="Unassembled WGS sequence"/>
</dbReference>
<dbReference type="AlphaFoldDB" id="A0A8J4EVR4"/>
<evidence type="ECO:0000256" key="1">
    <source>
        <dbReference type="SAM" id="MobiDB-lite"/>
    </source>
</evidence>
<sequence length="116" mass="11644">MPSPLPIALRSGPAPQARPLSAPVPTRWQAPAGASASTVVADGPLRSGPLAIAPKPQAGSGRRLSLAPPPALAVPAPVVWHCERCHRCVAGPAAPPACETADAVTTAAYSRETSSC</sequence>
<evidence type="ECO:0000313" key="3">
    <source>
        <dbReference type="Proteomes" id="UP000747399"/>
    </source>
</evidence>
<protein>
    <submittedName>
        <fullName evidence="2">Uncharacterized protein</fullName>
    </submittedName>
</protein>
<reference evidence="2" key="1">
    <citation type="journal article" date="2021" name="Proc. Natl. Acad. Sci. U.S.A.">
        <title>Three genomes in the algal genus Volvox reveal the fate of a haploid sex-determining region after a transition to homothallism.</title>
        <authorList>
            <person name="Yamamoto K."/>
            <person name="Hamaji T."/>
            <person name="Kawai-Toyooka H."/>
            <person name="Matsuzaki R."/>
            <person name="Takahashi F."/>
            <person name="Nishimura Y."/>
            <person name="Kawachi M."/>
            <person name="Noguchi H."/>
            <person name="Minakuchi Y."/>
            <person name="Umen J.G."/>
            <person name="Toyoda A."/>
            <person name="Nozaki H."/>
        </authorList>
    </citation>
    <scope>NUCLEOTIDE SEQUENCE</scope>
    <source>
        <strain evidence="2">NIES-3780</strain>
    </source>
</reference>
<feature type="region of interest" description="Disordered" evidence="1">
    <location>
        <begin position="1"/>
        <end position="41"/>
    </location>
</feature>
<accession>A0A8J4EVR4</accession>
<gene>
    <name evidence="2" type="ORF">Vafri_6101</name>
</gene>
<keyword evidence="3" id="KW-1185">Reference proteome</keyword>
<evidence type="ECO:0000313" key="2">
    <source>
        <dbReference type="EMBL" id="GIL49976.1"/>
    </source>
</evidence>
<comment type="caution">
    <text evidence="2">The sequence shown here is derived from an EMBL/GenBank/DDBJ whole genome shotgun (WGS) entry which is preliminary data.</text>
</comment>